<feature type="compositionally biased region" description="Low complexity" evidence="7">
    <location>
        <begin position="968"/>
        <end position="1000"/>
    </location>
</feature>
<dbReference type="GO" id="GO:0003697">
    <property type="term" value="F:single-stranded DNA binding"/>
    <property type="evidence" value="ECO:0007669"/>
    <property type="project" value="TreeGrafter"/>
</dbReference>
<comment type="similarity">
    <text evidence="2">Belongs to the XPC family.</text>
</comment>
<dbReference type="EMBL" id="MPUK01000008">
    <property type="protein sequence ID" value="ONH66166.1"/>
    <property type="molecule type" value="Genomic_DNA"/>
</dbReference>
<feature type="domain" description="Rad4 beta-hairpin" evidence="10">
    <location>
        <begin position="623"/>
        <end position="697"/>
    </location>
</feature>
<dbReference type="Pfam" id="PF10405">
    <property type="entry name" value="BHD_3"/>
    <property type="match status" value="1"/>
</dbReference>
<dbReference type="EMBL" id="LK052887">
    <property type="protein sequence ID" value="CDR38525.1"/>
    <property type="molecule type" value="Genomic_DNA"/>
</dbReference>
<evidence type="ECO:0000256" key="7">
    <source>
        <dbReference type="SAM" id="MobiDB-lite"/>
    </source>
</evidence>
<feature type="region of interest" description="Disordered" evidence="7">
    <location>
        <begin position="1"/>
        <end position="52"/>
    </location>
</feature>
<dbReference type="Gene3D" id="2.20.20.110">
    <property type="entry name" value="Rad4, beta-hairpin domain BHD1"/>
    <property type="match status" value="1"/>
</dbReference>
<dbReference type="OMA" id="VDEYAMD"/>
<evidence type="ECO:0000256" key="1">
    <source>
        <dbReference type="ARBA" id="ARBA00004123"/>
    </source>
</evidence>
<dbReference type="GO" id="GO:0006289">
    <property type="term" value="P:nucleotide-excision repair"/>
    <property type="evidence" value="ECO:0007669"/>
    <property type="project" value="InterPro"/>
</dbReference>
<dbReference type="GO" id="GO:0000111">
    <property type="term" value="C:nucleotide-excision repair factor 2 complex"/>
    <property type="evidence" value="ECO:0007669"/>
    <property type="project" value="TreeGrafter"/>
</dbReference>
<feature type="compositionally biased region" description="Acidic residues" evidence="7">
    <location>
        <begin position="1070"/>
        <end position="1084"/>
    </location>
</feature>
<dbReference type="InterPro" id="IPR038765">
    <property type="entry name" value="Papain-like_cys_pep_sf"/>
</dbReference>
<sequence>MSGVPKEYRGLMRDAMKGDKSEEQRPLKRRKKGKKVELPKIAKKETVTQTQDASLHFEILDDDQEYPSSSKLNNKFPLKAEVVDLTSEDDASPEATPQPKNMTIDLEQPTPEPPSRVSEVKMVDDGDSGEDEFDDDDFEDVDLENVKPKASSMLTGDVVLTVEKKEELIKSKKKRMNVISKEERDFRKDFHRSYLACMMVHGFVRNQWCNRPELFNPLKKLLTVSIYEELHPSKPVKPIIKTRRFLDGLRHLMEKWNKYYKVTSNKGIFKHDWYDWNDLDRSGTNFNRFQRCIERGRGTRDIGAQGFVALLRVADVPARLVFSLQPPDFTNRQIKGEQQEKPKNNDAESSATSVRDKVIALRKGKVSGPKKTVATQAEIEMVYPVFWAEAWDSTSKTWYTLDPIMLNVIENVKGKSKLEPPLSHPYNQLLYVIGYDRMGGVRDITRRYAEKFYSKTRKKRITKEESEEIWYSGLIDTLNSRPPNRADQYEDEYFARRAEQEGMPDNIQDFKGHPFFVLESQLKSNEIIHPKESCGMLRVKGRNEAVQVYKRSDVKYLRSPRAWYQRGRILKAGAQPMKTRQKTSTQMSRNVAFADDDEDREERLYAEFQTELYVPPPATDGLIEKNAYGNIDVFVPSMIPEGAVLINTPYAEDAAKALGIDYAPAVVGFKFDRRQATPRMGGVVVGADFKEAMEVVEEQLKTEAEEKERTALEIRALKGWNLLLTKLRIKQRLDKSHGKLDEGEDANSEEEFEKLQEEYNEYVANNDDDDDDFSVEERSDAEDDDDEGGKPPSYGGAGFMADDAVWVRPASDDEVENTGAGGFVPETEDIGAGGFIGDEDTNGGFTGAGFVLDEEPVEAEAVSLNDHSSETADHAGGGFLIENDDDVYDPNDDGAIEASANGDLDDYEAFMEGLGDEYADDSGNEEDGADGIQEDTPATNSVVVIEDETPPYANSPITGNTKVSETLVSDSDSVGGGSAPPEEVIVSVPSQSESPSGEPPGDTELVASGPLGIGYTSFTHEPSPEVVPEEPVKQLDADEDLERQFNEQLEDEHVRSSSAEASESYKEDQFDAVEDDEYFEYESD</sequence>
<dbReference type="SUPFAM" id="SSF54001">
    <property type="entry name" value="Cysteine proteinases"/>
    <property type="match status" value="1"/>
</dbReference>
<dbReference type="InterPro" id="IPR018328">
    <property type="entry name" value="Rad4_beta-hairpin_dom3"/>
</dbReference>
<dbReference type="InterPro" id="IPR018326">
    <property type="entry name" value="Rad4_beta-hairpin_dom1"/>
</dbReference>
<feature type="compositionally biased region" description="Basic and acidic residues" evidence="7">
    <location>
        <begin position="334"/>
        <end position="346"/>
    </location>
</feature>
<dbReference type="STRING" id="36022.A0A061AUZ1"/>
<dbReference type="PANTHER" id="PTHR12135">
    <property type="entry name" value="DNA REPAIR PROTEIN XP-C / RAD4"/>
    <property type="match status" value="1"/>
</dbReference>
<proteinExistence type="inferred from homology"/>
<feature type="compositionally biased region" description="Acidic residues" evidence="7">
    <location>
        <begin position="882"/>
        <end position="895"/>
    </location>
</feature>
<dbReference type="Gene3D" id="3.30.70.2460">
    <property type="entry name" value="Rad4, beta-hairpin domain BHD3"/>
    <property type="match status" value="1"/>
</dbReference>
<dbReference type="InterPro" id="IPR004583">
    <property type="entry name" value="DNA_repair_Rad4"/>
</dbReference>
<evidence type="ECO:0000313" key="12">
    <source>
        <dbReference type="EMBL" id="ONH66166.1"/>
    </source>
</evidence>
<feature type="compositionally biased region" description="Acidic residues" evidence="7">
    <location>
        <begin position="903"/>
        <end position="933"/>
    </location>
</feature>
<feature type="domain" description="Rad4 beta-hairpin" evidence="9">
    <location>
        <begin position="557"/>
        <end position="616"/>
    </location>
</feature>
<gene>
    <name evidence="12" type="ORF">BON22_4136</name>
    <name evidence="11" type="ORF">CYFA0S_02e02652g</name>
</gene>
<dbReference type="Pfam" id="PF10403">
    <property type="entry name" value="BHD_1"/>
    <property type="match status" value="1"/>
</dbReference>
<feature type="region of interest" description="Disordered" evidence="7">
    <location>
        <begin position="763"/>
        <end position="799"/>
    </location>
</feature>
<dbReference type="Pfam" id="PF03835">
    <property type="entry name" value="Rad4"/>
    <property type="match status" value="1"/>
</dbReference>
<dbReference type="InterPro" id="IPR018325">
    <property type="entry name" value="Rad4/PNGase_transGLS-fold"/>
</dbReference>
<evidence type="ECO:0000259" key="9">
    <source>
        <dbReference type="SMART" id="SM01031"/>
    </source>
</evidence>
<evidence type="ECO:0000259" key="8">
    <source>
        <dbReference type="SMART" id="SM01030"/>
    </source>
</evidence>
<keyword evidence="3" id="KW-0227">DNA damage</keyword>
<evidence type="ECO:0000313" key="13">
    <source>
        <dbReference type="Proteomes" id="UP000189513"/>
    </source>
</evidence>
<evidence type="ECO:0000256" key="4">
    <source>
        <dbReference type="ARBA" id="ARBA00023204"/>
    </source>
</evidence>
<dbReference type="GO" id="GO:0006298">
    <property type="term" value="P:mismatch repair"/>
    <property type="evidence" value="ECO:0007669"/>
    <property type="project" value="TreeGrafter"/>
</dbReference>
<feature type="compositionally biased region" description="Acidic residues" evidence="7">
    <location>
        <begin position="125"/>
        <end position="136"/>
    </location>
</feature>
<dbReference type="GO" id="GO:0005737">
    <property type="term" value="C:cytoplasm"/>
    <property type="evidence" value="ECO:0007669"/>
    <property type="project" value="TreeGrafter"/>
</dbReference>
<dbReference type="Gene3D" id="3.30.60.290">
    <property type="entry name" value="Rad4, beta-hairpin domain BHD2"/>
    <property type="match status" value="1"/>
</dbReference>
<dbReference type="Gene3D" id="3.90.260.10">
    <property type="entry name" value="Transglutaminase-like"/>
    <property type="match status" value="1"/>
</dbReference>
<comment type="subcellular location">
    <subcellularLocation>
        <location evidence="1">Nucleus</location>
    </subcellularLocation>
</comment>
<evidence type="ECO:0000256" key="6">
    <source>
        <dbReference type="SAM" id="Coils"/>
    </source>
</evidence>
<reference evidence="11" key="1">
    <citation type="journal article" date="2014" name="Genome Announc.">
        <title>Genome sequence of the yeast Cyberlindnera fabianii (Hansenula fabianii).</title>
        <authorList>
            <person name="Freel K.C."/>
            <person name="Sarilar V."/>
            <person name="Neuveglise C."/>
            <person name="Devillers H."/>
            <person name="Friedrich A."/>
            <person name="Schacherer J."/>
        </authorList>
    </citation>
    <scope>NUCLEOTIDE SEQUENCE</scope>
    <source>
        <strain evidence="11">YJS4271</strain>
    </source>
</reference>
<dbReference type="Pfam" id="PF10404">
    <property type="entry name" value="BHD_2"/>
    <property type="match status" value="1"/>
</dbReference>
<accession>A0A061AUZ1</accession>
<dbReference type="Proteomes" id="UP000189513">
    <property type="component" value="Unassembled WGS sequence"/>
</dbReference>
<dbReference type="InterPro" id="IPR018327">
    <property type="entry name" value="BHD_2"/>
</dbReference>
<evidence type="ECO:0000256" key="3">
    <source>
        <dbReference type="ARBA" id="ARBA00022763"/>
    </source>
</evidence>
<protein>
    <submittedName>
        <fullName evidence="11">CYFA0S02e02652g1_1</fullName>
    </submittedName>
    <submittedName>
        <fullName evidence="12">DNA repair protein RAD4</fullName>
    </submittedName>
</protein>
<keyword evidence="5" id="KW-0539">Nucleus</keyword>
<evidence type="ECO:0000313" key="11">
    <source>
        <dbReference type="EMBL" id="CDR38525.1"/>
    </source>
</evidence>
<dbReference type="AlphaFoldDB" id="A0A061AUZ1"/>
<dbReference type="PANTHER" id="PTHR12135:SF0">
    <property type="entry name" value="DNA REPAIR PROTEIN COMPLEMENTING XP-C CELLS"/>
    <property type="match status" value="1"/>
</dbReference>
<feature type="compositionally biased region" description="Acidic residues" evidence="7">
    <location>
        <begin position="766"/>
        <end position="787"/>
    </location>
</feature>
<dbReference type="VEuPathDB" id="FungiDB:BON22_4136"/>
<dbReference type="GO" id="GO:0071942">
    <property type="term" value="C:XPC complex"/>
    <property type="evidence" value="ECO:0007669"/>
    <property type="project" value="TreeGrafter"/>
</dbReference>
<feature type="compositionally biased region" description="Basic and acidic residues" evidence="7">
    <location>
        <begin position="1"/>
        <end position="26"/>
    </location>
</feature>
<evidence type="ECO:0000259" key="10">
    <source>
        <dbReference type="SMART" id="SM01032"/>
    </source>
</evidence>
<dbReference type="OrthoDB" id="300780at2759"/>
<feature type="region of interest" description="Disordered" evidence="7">
    <location>
        <begin position="811"/>
        <end position="1031"/>
    </location>
</feature>
<feature type="region of interest" description="Disordered" evidence="7">
    <location>
        <begin position="83"/>
        <end position="136"/>
    </location>
</feature>
<evidence type="ECO:0000256" key="2">
    <source>
        <dbReference type="ARBA" id="ARBA00009525"/>
    </source>
</evidence>
<feature type="compositionally biased region" description="Basic and acidic residues" evidence="7">
    <location>
        <begin position="35"/>
        <end position="46"/>
    </location>
</feature>
<keyword evidence="13" id="KW-1185">Reference proteome</keyword>
<keyword evidence="4" id="KW-0234">DNA repair</keyword>
<dbReference type="InterPro" id="IPR036985">
    <property type="entry name" value="Transglutaminase-like_sf"/>
</dbReference>
<feature type="region of interest" description="Disordered" evidence="7">
    <location>
        <begin position="331"/>
        <end position="353"/>
    </location>
</feature>
<organism evidence="11">
    <name type="scientific">Cyberlindnera fabianii</name>
    <name type="common">Yeast</name>
    <name type="synonym">Hansenula fabianii</name>
    <dbReference type="NCBI Taxonomy" id="36022"/>
    <lineage>
        <taxon>Eukaryota</taxon>
        <taxon>Fungi</taxon>
        <taxon>Dikarya</taxon>
        <taxon>Ascomycota</taxon>
        <taxon>Saccharomycotina</taxon>
        <taxon>Saccharomycetes</taxon>
        <taxon>Phaffomycetales</taxon>
        <taxon>Phaffomycetaceae</taxon>
        <taxon>Cyberlindnera</taxon>
    </lineage>
</organism>
<feature type="compositionally biased region" description="Polar residues" evidence="7">
    <location>
        <begin position="955"/>
        <end position="967"/>
    </location>
</feature>
<evidence type="ECO:0000256" key="5">
    <source>
        <dbReference type="ARBA" id="ARBA00023242"/>
    </source>
</evidence>
<dbReference type="SMART" id="SM01032">
    <property type="entry name" value="BHD_3"/>
    <property type="match status" value="1"/>
</dbReference>
<name>A0A061AUZ1_CYBFA</name>
<feature type="domain" description="Rad4 beta-hairpin" evidence="8">
    <location>
        <begin position="499"/>
        <end position="555"/>
    </location>
</feature>
<feature type="region of interest" description="Disordered" evidence="7">
    <location>
        <begin position="1048"/>
        <end position="1084"/>
    </location>
</feature>
<dbReference type="SMART" id="SM01031">
    <property type="entry name" value="BHD_2"/>
    <property type="match status" value="1"/>
</dbReference>
<dbReference type="SMART" id="SM01030">
    <property type="entry name" value="BHD_1"/>
    <property type="match status" value="1"/>
</dbReference>
<dbReference type="InterPro" id="IPR042488">
    <property type="entry name" value="Rad4_BHD3_sf"/>
</dbReference>
<keyword evidence="6" id="KW-0175">Coiled coil</keyword>
<dbReference type="GO" id="GO:0003684">
    <property type="term" value="F:damaged DNA binding"/>
    <property type="evidence" value="ECO:0007669"/>
    <property type="project" value="InterPro"/>
</dbReference>
<reference evidence="13" key="2">
    <citation type="journal article" date="2017" name="Genome Announc.">
        <title>Genome sequences of Cyberlindnera fabianii 65, Pichia kudriavzevii 129, and Saccharomyces cerevisiae 131 isolated from fermented masau fruits in Zimbabwe.</title>
        <authorList>
            <person name="van Rijswijck I.M.H."/>
            <person name="Derks M.F.L."/>
            <person name="Abee T."/>
            <person name="de Ridder D."/>
            <person name="Smid E.J."/>
        </authorList>
    </citation>
    <scope>NUCLEOTIDE SEQUENCE [LARGE SCALE GENOMIC DNA]</scope>
    <source>
        <strain evidence="13">65</strain>
    </source>
</reference>
<reference evidence="12" key="3">
    <citation type="submission" date="2017-01" db="EMBL/GenBank/DDBJ databases">
        <authorList>
            <person name="Mah S.A."/>
            <person name="Swanson W.J."/>
            <person name="Moy G.W."/>
            <person name="Vacquier V.D."/>
        </authorList>
    </citation>
    <scope>NUCLEOTIDE SEQUENCE [LARGE SCALE GENOMIC DNA]</scope>
    <source>
        <strain evidence="12">65</strain>
    </source>
</reference>
<feature type="coiled-coil region" evidence="6">
    <location>
        <begin position="690"/>
        <end position="717"/>
    </location>
</feature>